<keyword evidence="4" id="KW-0964">Secreted</keyword>
<evidence type="ECO:0000256" key="1">
    <source>
        <dbReference type="ARBA" id="ARBA00004613"/>
    </source>
</evidence>
<dbReference type="EC" id="5.3.2.1" evidence="9"/>
<accession>A0AAV1JWN3</accession>
<dbReference type="EC" id="5.3.3.12" evidence="8"/>
<evidence type="ECO:0000256" key="2">
    <source>
        <dbReference type="ARBA" id="ARBA00005851"/>
    </source>
</evidence>
<proteinExistence type="inferred from homology"/>
<evidence type="ECO:0000256" key="5">
    <source>
        <dbReference type="ARBA" id="ARBA00023235"/>
    </source>
</evidence>
<dbReference type="GO" id="GO:0005125">
    <property type="term" value="F:cytokine activity"/>
    <property type="evidence" value="ECO:0007669"/>
    <property type="project" value="UniProtKB-KW"/>
</dbReference>
<evidence type="ECO:0000256" key="10">
    <source>
        <dbReference type="ARBA" id="ARBA00041631"/>
    </source>
</evidence>
<dbReference type="GO" id="GO:0005615">
    <property type="term" value="C:extracellular space"/>
    <property type="evidence" value="ECO:0007669"/>
    <property type="project" value="UniProtKB-KW"/>
</dbReference>
<evidence type="ECO:0000313" key="13">
    <source>
        <dbReference type="EMBL" id="CAK1553953.1"/>
    </source>
</evidence>
<evidence type="ECO:0000256" key="6">
    <source>
        <dbReference type="ARBA" id="ARBA00036735"/>
    </source>
</evidence>
<evidence type="ECO:0000256" key="11">
    <source>
        <dbReference type="ARBA" id="ARBA00041912"/>
    </source>
</evidence>
<evidence type="ECO:0000256" key="4">
    <source>
        <dbReference type="ARBA" id="ARBA00022525"/>
    </source>
</evidence>
<comment type="caution">
    <text evidence="13">The sequence shown here is derived from an EMBL/GenBank/DDBJ whole genome shotgun (WGS) entry which is preliminary data.</text>
</comment>
<protein>
    <recommendedName>
        <fullName evidence="12">L-dopachrome isomerase</fullName>
        <ecNumber evidence="9">5.3.2.1</ecNumber>
        <ecNumber evidence="8">5.3.3.12</ecNumber>
    </recommendedName>
    <alternativeName>
        <fullName evidence="10">L-dopachrome tautomerase</fullName>
    </alternativeName>
    <alternativeName>
        <fullName evidence="11">Phenylpyruvate tautomerase</fullName>
    </alternativeName>
</protein>
<dbReference type="AlphaFoldDB" id="A0AAV1JWN3"/>
<reference evidence="13 14" key="1">
    <citation type="submission" date="2023-11" db="EMBL/GenBank/DDBJ databases">
        <authorList>
            <person name="Okamura Y."/>
        </authorList>
    </citation>
    <scope>NUCLEOTIDE SEQUENCE [LARGE SCALE GENOMIC DNA]</scope>
</reference>
<keyword evidence="5" id="KW-0413">Isomerase</keyword>
<dbReference type="InterPro" id="IPR001398">
    <property type="entry name" value="Macrophage_inhib_fac"/>
</dbReference>
<comment type="similarity">
    <text evidence="2">Belongs to the MIF family.</text>
</comment>
<name>A0AAV1JWN3_9NEOP</name>
<dbReference type="EMBL" id="CAVLEF010000265">
    <property type="protein sequence ID" value="CAK1553953.1"/>
    <property type="molecule type" value="Genomic_DNA"/>
</dbReference>
<keyword evidence="14" id="KW-1185">Reference proteome</keyword>
<gene>
    <name evidence="13" type="ORF">LNINA_LOCUS12912</name>
</gene>
<dbReference type="Gene3D" id="3.30.429.10">
    <property type="entry name" value="Macrophage Migration Inhibitory Factor"/>
    <property type="match status" value="1"/>
</dbReference>
<evidence type="ECO:0000256" key="3">
    <source>
        <dbReference type="ARBA" id="ARBA00022514"/>
    </source>
</evidence>
<comment type="catalytic activity">
    <reaction evidence="6">
        <text>3-phenylpyruvate = enol-phenylpyruvate</text>
        <dbReference type="Rhea" id="RHEA:17097"/>
        <dbReference type="ChEBI" id="CHEBI:16815"/>
        <dbReference type="ChEBI" id="CHEBI:18005"/>
        <dbReference type="EC" id="5.3.2.1"/>
    </reaction>
</comment>
<sequence length="116" mass="12603">MPCLKILTNVPKNKIPSDFVNSIIPLLSKVLRKPEQNFICLISGDCQLSFGGVSTEYGAVATIESIGNLGLQENMVIAKEVTSFVEKTLGIKPSNFFLTLYDLQGQNVARNGVTIV</sequence>
<evidence type="ECO:0000256" key="9">
    <source>
        <dbReference type="ARBA" id="ARBA00039086"/>
    </source>
</evidence>
<dbReference type="Pfam" id="PF01187">
    <property type="entry name" value="MIF"/>
    <property type="match status" value="1"/>
</dbReference>
<evidence type="ECO:0000256" key="8">
    <source>
        <dbReference type="ARBA" id="ARBA00038932"/>
    </source>
</evidence>
<evidence type="ECO:0000256" key="12">
    <source>
        <dbReference type="ARBA" id="ARBA00042730"/>
    </source>
</evidence>
<organism evidence="13 14">
    <name type="scientific">Leptosia nina</name>
    <dbReference type="NCBI Taxonomy" id="320188"/>
    <lineage>
        <taxon>Eukaryota</taxon>
        <taxon>Metazoa</taxon>
        <taxon>Ecdysozoa</taxon>
        <taxon>Arthropoda</taxon>
        <taxon>Hexapoda</taxon>
        <taxon>Insecta</taxon>
        <taxon>Pterygota</taxon>
        <taxon>Neoptera</taxon>
        <taxon>Endopterygota</taxon>
        <taxon>Lepidoptera</taxon>
        <taxon>Glossata</taxon>
        <taxon>Ditrysia</taxon>
        <taxon>Papilionoidea</taxon>
        <taxon>Pieridae</taxon>
        <taxon>Pierinae</taxon>
        <taxon>Leptosia</taxon>
    </lineage>
</organism>
<evidence type="ECO:0000256" key="7">
    <source>
        <dbReference type="ARBA" id="ARBA00036823"/>
    </source>
</evidence>
<dbReference type="Proteomes" id="UP001497472">
    <property type="component" value="Unassembled WGS sequence"/>
</dbReference>
<keyword evidence="3" id="KW-0202">Cytokine</keyword>
<dbReference type="InterPro" id="IPR014347">
    <property type="entry name" value="Tautomerase/MIF_sf"/>
</dbReference>
<dbReference type="GO" id="GO:0050178">
    <property type="term" value="F:phenylpyruvate tautomerase activity"/>
    <property type="evidence" value="ECO:0007669"/>
    <property type="project" value="UniProtKB-EC"/>
</dbReference>
<dbReference type="PANTHER" id="PTHR11954:SF6">
    <property type="entry name" value="MACROPHAGE MIGRATION INHIBITORY FACTOR"/>
    <property type="match status" value="1"/>
</dbReference>
<evidence type="ECO:0000313" key="14">
    <source>
        <dbReference type="Proteomes" id="UP001497472"/>
    </source>
</evidence>
<dbReference type="PANTHER" id="PTHR11954">
    <property type="entry name" value="D-DOPACHROME DECARBOXYLASE"/>
    <property type="match status" value="1"/>
</dbReference>
<comment type="catalytic activity">
    <reaction evidence="7">
        <text>L-dopachrome = 5,6-dihydroxyindole-2-carboxylate</text>
        <dbReference type="Rhea" id="RHEA:13041"/>
        <dbReference type="ChEBI" id="CHEBI:16875"/>
        <dbReference type="ChEBI" id="CHEBI:57509"/>
        <dbReference type="EC" id="5.3.3.12"/>
    </reaction>
</comment>
<dbReference type="GO" id="GO:0004167">
    <property type="term" value="F:dopachrome isomerase activity"/>
    <property type="evidence" value="ECO:0007669"/>
    <property type="project" value="UniProtKB-EC"/>
</dbReference>
<dbReference type="SUPFAM" id="SSF55331">
    <property type="entry name" value="Tautomerase/MIF"/>
    <property type="match status" value="1"/>
</dbReference>
<comment type="subcellular location">
    <subcellularLocation>
        <location evidence="1">Secreted</location>
    </subcellularLocation>
</comment>